<comment type="caution">
    <text evidence="2">The sequence shown here is derived from an EMBL/GenBank/DDBJ whole genome shotgun (WGS) entry which is preliminary data.</text>
</comment>
<dbReference type="EMBL" id="BLXT01007620">
    <property type="protein sequence ID" value="GFO40563.1"/>
    <property type="molecule type" value="Genomic_DNA"/>
</dbReference>
<accession>A0AAV4D8R4</accession>
<feature type="signal peptide" evidence="1">
    <location>
        <begin position="1"/>
        <end position="17"/>
    </location>
</feature>
<name>A0AAV4D8R4_9GAST</name>
<gene>
    <name evidence="2" type="ORF">PoB_006706800</name>
</gene>
<dbReference type="Proteomes" id="UP000735302">
    <property type="component" value="Unassembled WGS sequence"/>
</dbReference>
<keyword evidence="3" id="KW-1185">Reference proteome</keyword>
<dbReference type="AlphaFoldDB" id="A0AAV4D8R4"/>
<organism evidence="2 3">
    <name type="scientific">Plakobranchus ocellatus</name>
    <dbReference type="NCBI Taxonomy" id="259542"/>
    <lineage>
        <taxon>Eukaryota</taxon>
        <taxon>Metazoa</taxon>
        <taxon>Spiralia</taxon>
        <taxon>Lophotrochozoa</taxon>
        <taxon>Mollusca</taxon>
        <taxon>Gastropoda</taxon>
        <taxon>Heterobranchia</taxon>
        <taxon>Euthyneura</taxon>
        <taxon>Panpulmonata</taxon>
        <taxon>Sacoglossa</taxon>
        <taxon>Placobranchoidea</taxon>
        <taxon>Plakobranchidae</taxon>
        <taxon>Plakobranchus</taxon>
    </lineage>
</organism>
<feature type="chain" id="PRO_5043394142" evidence="1">
    <location>
        <begin position="18"/>
        <end position="85"/>
    </location>
</feature>
<reference evidence="2 3" key="1">
    <citation type="journal article" date="2021" name="Elife">
        <title>Chloroplast acquisition without the gene transfer in kleptoplastic sea slugs, Plakobranchus ocellatus.</title>
        <authorList>
            <person name="Maeda T."/>
            <person name="Takahashi S."/>
            <person name="Yoshida T."/>
            <person name="Shimamura S."/>
            <person name="Takaki Y."/>
            <person name="Nagai Y."/>
            <person name="Toyoda A."/>
            <person name="Suzuki Y."/>
            <person name="Arimoto A."/>
            <person name="Ishii H."/>
            <person name="Satoh N."/>
            <person name="Nishiyama T."/>
            <person name="Hasebe M."/>
            <person name="Maruyama T."/>
            <person name="Minagawa J."/>
            <person name="Obokata J."/>
            <person name="Shigenobu S."/>
        </authorList>
    </citation>
    <scope>NUCLEOTIDE SEQUENCE [LARGE SCALE GENOMIC DNA]</scope>
</reference>
<evidence type="ECO:0000313" key="2">
    <source>
        <dbReference type="EMBL" id="GFO40563.1"/>
    </source>
</evidence>
<keyword evidence="1" id="KW-0732">Signal</keyword>
<evidence type="ECO:0000313" key="3">
    <source>
        <dbReference type="Proteomes" id="UP000735302"/>
    </source>
</evidence>
<sequence>MKYVAVFFVAFYVAAIADTIQVKPFYTSLSQTGCYLEGDRLRSGGAVDCSSYYNAETDVNTGLTYCCKDEDRSPTFTSTCFCNKD</sequence>
<evidence type="ECO:0000256" key="1">
    <source>
        <dbReference type="SAM" id="SignalP"/>
    </source>
</evidence>
<protein>
    <submittedName>
        <fullName evidence="2">Uncharacterized protein</fullName>
    </submittedName>
</protein>
<proteinExistence type="predicted"/>